<dbReference type="GO" id="GO:0006629">
    <property type="term" value="P:lipid metabolic process"/>
    <property type="evidence" value="ECO:0007669"/>
    <property type="project" value="InterPro"/>
</dbReference>
<dbReference type="PIRSF" id="PIRSF006162">
    <property type="entry name" value="PgpA"/>
    <property type="match status" value="1"/>
</dbReference>
<dbReference type="InterPro" id="IPR007686">
    <property type="entry name" value="YutG/PgpA"/>
</dbReference>
<dbReference type="GO" id="GO:0008962">
    <property type="term" value="F:phosphatidylglycerophosphatase activity"/>
    <property type="evidence" value="ECO:0007669"/>
    <property type="project" value="InterPro"/>
</dbReference>
<protein>
    <submittedName>
        <fullName evidence="2">Phosphatidylglycerophosphatase A</fullName>
    </submittedName>
</protein>
<organism evidence="2 3">
    <name type="scientific">Mucilaginibacter ginkgonis</name>
    <dbReference type="NCBI Taxonomy" id="2682091"/>
    <lineage>
        <taxon>Bacteria</taxon>
        <taxon>Pseudomonadati</taxon>
        <taxon>Bacteroidota</taxon>
        <taxon>Sphingobacteriia</taxon>
        <taxon>Sphingobacteriales</taxon>
        <taxon>Sphingobacteriaceae</taxon>
        <taxon>Mucilaginibacter</taxon>
    </lineage>
</organism>
<dbReference type="EMBL" id="CP066775">
    <property type="protein sequence ID" value="QQL49506.1"/>
    <property type="molecule type" value="Genomic_DNA"/>
</dbReference>
<dbReference type="SUPFAM" id="SSF101307">
    <property type="entry name" value="YutG-like"/>
    <property type="match status" value="1"/>
</dbReference>
<dbReference type="AlphaFoldDB" id="A0A6I4HY52"/>
<dbReference type="PANTHER" id="PTHR36305">
    <property type="entry name" value="PHOSPHATIDYLGLYCEROPHOSPHATASE A"/>
    <property type="match status" value="1"/>
</dbReference>
<sequence length="149" mass="16306">MNKAIASCLGIGFIKGGGTIAAAVFCLLIWLSWRIDVANFQVLFAAATLLIMLLGIYVGNRVEADWGKDSSRVVIDEAAGMMVSMIFLPHNIWLLIAGFVMFRFFDILKPLYIRRLEALPGGLGVMADDVLAGIYSNILLIVPVVIFKL</sequence>
<evidence type="ECO:0000259" key="1">
    <source>
        <dbReference type="Pfam" id="PF04608"/>
    </source>
</evidence>
<proteinExistence type="predicted"/>
<dbReference type="KEGG" id="mgik:GO620_015230"/>
<dbReference type="RefSeq" id="WP_157524619.1">
    <property type="nucleotide sequence ID" value="NZ_CP066775.1"/>
</dbReference>
<dbReference type="InterPro" id="IPR036681">
    <property type="entry name" value="PgpA-like_sf"/>
</dbReference>
<dbReference type="Pfam" id="PF04608">
    <property type="entry name" value="PgpA"/>
    <property type="match status" value="1"/>
</dbReference>
<accession>A0A6I4HY52</accession>
<evidence type="ECO:0000313" key="2">
    <source>
        <dbReference type="EMBL" id="QQL49506.1"/>
    </source>
</evidence>
<dbReference type="CDD" id="cd06971">
    <property type="entry name" value="PgpA"/>
    <property type="match status" value="1"/>
</dbReference>
<keyword evidence="3" id="KW-1185">Reference proteome</keyword>
<dbReference type="InterPro" id="IPR026037">
    <property type="entry name" value="PgpA"/>
</dbReference>
<gene>
    <name evidence="2" type="ORF">GO620_015230</name>
</gene>
<feature type="domain" description="YutG/PgpA" evidence="1">
    <location>
        <begin position="5"/>
        <end position="141"/>
    </location>
</feature>
<reference evidence="2 3" key="1">
    <citation type="submission" date="2020-12" db="EMBL/GenBank/DDBJ databases">
        <title>HMF7856_wgs.fasta genome submission.</title>
        <authorList>
            <person name="Kang H."/>
            <person name="Kim H."/>
            <person name="Joh K."/>
        </authorList>
    </citation>
    <scope>NUCLEOTIDE SEQUENCE [LARGE SCALE GENOMIC DNA]</scope>
    <source>
        <strain evidence="2 3">HMF7856</strain>
    </source>
</reference>
<dbReference type="Proteomes" id="UP000429232">
    <property type="component" value="Chromosome"/>
</dbReference>
<evidence type="ECO:0000313" key="3">
    <source>
        <dbReference type="Proteomes" id="UP000429232"/>
    </source>
</evidence>
<name>A0A6I4HY52_9SPHI</name>
<dbReference type="PANTHER" id="PTHR36305:SF1">
    <property type="entry name" value="PHOSPHATIDYLGLYCEROPHOSPHATASE A"/>
    <property type="match status" value="1"/>
</dbReference>